<dbReference type="SMART" id="SM00034">
    <property type="entry name" value="CLECT"/>
    <property type="match status" value="2"/>
</dbReference>
<dbReference type="InterPro" id="IPR016187">
    <property type="entry name" value="CTDL_fold"/>
</dbReference>
<comment type="caution">
    <text evidence="2">The sequence shown here is derived from an EMBL/GenBank/DDBJ whole genome shotgun (WGS) entry which is preliminary data.</text>
</comment>
<dbReference type="InterPro" id="IPR016186">
    <property type="entry name" value="C-type_lectin-like/link_sf"/>
</dbReference>
<gene>
    <name evidence="2" type="ORF">WMY93_012171</name>
</gene>
<dbReference type="Pfam" id="PF00059">
    <property type="entry name" value="Lectin_C"/>
    <property type="match status" value="1"/>
</dbReference>
<evidence type="ECO:0000313" key="3">
    <source>
        <dbReference type="Proteomes" id="UP001460270"/>
    </source>
</evidence>
<dbReference type="EMBL" id="JBBPFD010000008">
    <property type="protein sequence ID" value="KAK7916410.1"/>
    <property type="molecule type" value="Genomic_DNA"/>
</dbReference>
<name>A0AAW0P5Y3_9GOBI</name>
<evidence type="ECO:0000313" key="2">
    <source>
        <dbReference type="EMBL" id="KAK7916410.1"/>
    </source>
</evidence>
<dbReference type="InterPro" id="IPR001304">
    <property type="entry name" value="C-type_lectin-like"/>
</dbReference>
<reference evidence="3" key="1">
    <citation type="submission" date="2024-04" db="EMBL/GenBank/DDBJ databases">
        <title>Salinicola lusitanus LLJ914,a marine bacterium isolated from the Okinawa Trough.</title>
        <authorList>
            <person name="Li J."/>
        </authorList>
    </citation>
    <scope>NUCLEOTIDE SEQUENCE [LARGE SCALE GENOMIC DNA]</scope>
</reference>
<dbReference type="PANTHER" id="PTHR45784">
    <property type="entry name" value="C-TYPE LECTIN DOMAIN FAMILY 20 MEMBER A-RELATED"/>
    <property type="match status" value="1"/>
</dbReference>
<dbReference type="Proteomes" id="UP001460270">
    <property type="component" value="Unassembled WGS sequence"/>
</dbReference>
<sequence>MDYLYTFTDGEPNLVDDCALTMYNSDKVAGDMCNRRHFIFCHYLENQERKYTFYPNSKSWDEAFQMCIDNDQHLAVVSDWKNFPKSEKRDFPVWTGLYHDGVSWKWSDGEHSNYWKSSPAFGSGSNPVAGLCGAVWSQSKTMSVHDCSEVFPYLCYANYTHNLVLVKEKLTWEEALEECKVVSSSQPHQLLSVEQSELLFANSKAIDAHTDKVWLGLYFLGGSWFWSNGQNVSLPDLPLCPKSNLGCGALRLDRTSDGSVPQPTVELTDCSERLSLLCYKV</sequence>
<feature type="domain" description="C-type lectin" evidence="1">
    <location>
        <begin position="46"/>
        <end position="156"/>
    </location>
</feature>
<dbReference type="Gene3D" id="3.10.100.10">
    <property type="entry name" value="Mannose-Binding Protein A, subunit A"/>
    <property type="match status" value="2"/>
</dbReference>
<feature type="domain" description="C-type lectin" evidence="1">
    <location>
        <begin position="151"/>
        <end position="279"/>
    </location>
</feature>
<protein>
    <recommendedName>
        <fullName evidence="1">C-type lectin domain-containing protein</fullName>
    </recommendedName>
</protein>
<dbReference type="SUPFAM" id="SSF56436">
    <property type="entry name" value="C-type lectin-like"/>
    <property type="match status" value="2"/>
</dbReference>
<dbReference type="CDD" id="cd00037">
    <property type="entry name" value="CLECT"/>
    <property type="match status" value="1"/>
</dbReference>
<proteinExistence type="predicted"/>
<organism evidence="2 3">
    <name type="scientific">Mugilogobius chulae</name>
    <name type="common">yellowstripe goby</name>
    <dbReference type="NCBI Taxonomy" id="88201"/>
    <lineage>
        <taxon>Eukaryota</taxon>
        <taxon>Metazoa</taxon>
        <taxon>Chordata</taxon>
        <taxon>Craniata</taxon>
        <taxon>Vertebrata</taxon>
        <taxon>Euteleostomi</taxon>
        <taxon>Actinopterygii</taxon>
        <taxon>Neopterygii</taxon>
        <taxon>Teleostei</taxon>
        <taxon>Neoteleostei</taxon>
        <taxon>Acanthomorphata</taxon>
        <taxon>Gobiaria</taxon>
        <taxon>Gobiiformes</taxon>
        <taxon>Gobioidei</taxon>
        <taxon>Gobiidae</taxon>
        <taxon>Gobionellinae</taxon>
        <taxon>Mugilogobius</taxon>
    </lineage>
</organism>
<dbReference type="PROSITE" id="PS50041">
    <property type="entry name" value="C_TYPE_LECTIN_2"/>
    <property type="match status" value="2"/>
</dbReference>
<dbReference type="PANTHER" id="PTHR45784:SF5">
    <property type="entry name" value="C-TYPE LECTIN DOMAIN FAMILY 20 MEMBER A-RELATED"/>
    <property type="match status" value="1"/>
</dbReference>
<keyword evidence="3" id="KW-1185">Reference proteome</keyword>
<dbReference type="AlphaFoldDB" id="A0AAW0P5Y3"/>
<accession>A0AAW0P5Y3</accession>
<evidence type="ECO:0000259" key="1">
    <source>
        <dbReference type="PROSITE" id="PS50041"/>
    </source>
</evidence>